<dbReference type="Pfam" id="PF13426">
    <property type="entry name" value="PAS_9"/>
    <property type="match status" value="2"/>
</dbReference>
<reference evidence="5 6" key="1">
    <citation type="submission" date="2019-07" db="EMBL/GenBank/DDBJ databases">
        <title>Diversity of Bacteria from Kongsfjorden, Arctic.</title>
        <authorList>
            <person name="Yu Y."/>
        </authorList>
    </citation>
    <scope>NUCLEOTIDE SEQUENCE [LARGE SCALE GENOMIC DNA]</scope>
    <source>
        <strain evidence="5 6">SM1927</strain>
    </source>
</reference>
<dbReference type="InterPro" id="IPR000700">
    <property type="entry name" value="PAS-assoc_C"/>
</dbReference>
<dbReference type="InterPro" id="IPR013655">
    <property type="entry name" value="PAS_fold_3"/>
</dbReference>
<feature type="domain" description="PAC" evidence="2">
    <location>
        <begin position="621"/>
        <end position="671"/>
    </location>
</feature>
<dbReference type="PROSITE" id="PS50113">
    <property type="entry name" value="PAC"/>
    <property type="match status" value="3"/>
</dbReference>
<protein>
    <submittedName>
        <fullName evidence="5">EAL domain-containing protein</fullName>
    </submittedName>
</protein>
<dbReference type="PANTHER" id="PTHR44757">
    <property type="entry name" value="DIGUANYLATE CYCLASE DGCP"/>
    <property type="match status" value="1"/>
</dbReference>
<dbReference type="SUPFAM" id="SSF55073">
    <property type="entry name" value="Nucleotide cyclase"/>
    <property type="match status" value="1"/>
</dbReference>
<dbReference type="SMART" id="SM00267">
    <property type="entry name" value="GGDEF"/>
    <property type="match status" value="1"/>
</dbReference>
<dbReference type="NCBIfam" id="TIGR00229">
    <property type="entry name" value="sensory_box"/>
    <property type="match status" value="3"/>
</dbReference>
<dbReference type="InterPro" id="IPR035965">
    <property type="entry name" value="PAS-like_dom_sf"/>
</dbReference>
<feature type="domain" description="EAL" evidence="3">
    <location>
        <begin position="850"/>
        <end position="1098"/>
    </location>
</feature>
<sequence length="1098" mass="123562">MSAPDYPADESARLNALKHTGLLDSLAEERFDRITRLTAHFFNVKICLVSLVDSDRQWFKSKVGLDVCQTGREISFCGHAILQPDVFVVTDTIKDSRFSTNQLVTHEPHIRFYAGAPVRESSGQPIGTLCIIDVVPRDFSSDEKQMLREFADMVEHEITRLDQEVFKQQLHSTMKKKASILATLPDMVFVIDREYRFISCNEHPDLPIPQHEIIGHTINDLMPNELGCQLISKVEQAFNADDAIHQNNTFTTKSNRSFEVRYKKIDKNEVLLVIRNITEQLLASEELRRLSEVVRQTTNGVIITDKSGLVVWINEAFTAISGFKLDDISGKKPGELLQGLDTDPETINEMRHAISAVKGFNVDVLNYSKNKKPYWIRIACNPLLDNEGRHSGYIAIQTDITKEKLDEQVIHNSQNLLKTVIDANKIGTWHLNIQTSELLINDNWADLLGYKLAELLPLSRFSWEKLTHPDDLHYCLFQLEKHVSGQLPSYEANMRMKHKNGDWIWINTRGKISSRTDDGKAEWLLGTHFDINDQIKAESSLDEKSKQMVAVVESMLDGVITIDSMGVVLTFNQAAKEIFGYSDNEVIGNNISMLMGSPHREHHNHYLKKYINNGNSDITGRIRELDALHKNGATFPIELGVVEVKNAGEINFIGIIRDITQRKKREQEIHKLAFYDSLTMLPNRRLLLDRLQNTISHCARSCNFAAVLFLDLDNFKNLNDSAGHNKGDLLLCKVANRLVKAINHGDTVSRLGGDEFVIIAADLGDDEKEAANQAESIAQKIMTRLAQEFNLDGLTYNSSASIGVTMFNKANTSTEELLKQADLAMYKAKDAGRNGVQFFDPQMQIAVSSRLTLIGDLHEAVNQQQFTLFYQKQINQYQQVVGVEALLRWVHPIKGIISPADFIPLAEDTGLIVPIGEWVLQQACETLAKWAKTPAKASFTVAVNISVVQFSKKDFVQVVLKALNSSKANPGRLKLEITESLLANNISDVKAKMRELKQHGITFSIDDFGTGYSSLSYLKKLPLDQLKIDQSFVRDIINSLNDKAIAQAVITLASSMDLEVIAEGVETEAQRLLLQSMGCNAYQGYLFGKPCIFEEIQF</sequence>
<dbReference type="Pfam" id="PF00563">
    <property type="entry name" value="EAL"/>
    <property type="match status" value="1"/>
</dbReference>
<dbReference type="Pfam" id="PF00990">
    <property type="entry name" value="GGDEF"/>
    <property type="match status" value="1"/>
</dbReference>
<dbReference type="SUPFAM" id="SSF55781">
    <property type="entry name" value="GAF domain-like"/>
    <property type="match status" value="1"/>
</dbReference>
<name>A0ABY3FEL3_9GAMM</name>
<dbReference type="SUPFAM" id="SSF55785">
    <property type="entry name" value="PYP-like sensor domain (PAS domain)"/>
    <property type="match status" value="4"/>
</dbReference>
<dbReference type="Pfam" id="PF01590">
    <property type="entry name" value="GAF"/>
    <property type="match status" value="1"/>
</dbReference>
<feature type="domain" description="PAS" evidence="1">
    <location>
        <begin position="544"/>
        <end position="614"/>
    </location>
</feature>
<feature type="domain" description="PAS" evidence="1">
    <location>
        <begin position="286"/>
        <end position="331"/>
    </location>
</feature>
<dbReference type="Gene3D" id="3.30.450.40">
    <property type="match status" value="1"/>
</dbReference>
<dbReference type="PROSITE" id="PS50887">
    <property type="entry name" value="GGDEF"/>
    <property type="match status" value="1"/>
</dbReference>
<dbReference type="CDD" id="cd01949">
    <property type="entry name" value="GGDEF"/>
    <property type="match status" value="1"/>
</dbReference>
<dbReference type="SMART" id="SM00086">
    <property type="entry name" value="PAC"/>
    <property type="match status" value="3"/>
</dbReference>
<dbReference type="CDD" id="cd00130">
    <property type="entry name" value="PAS"/>
    <property type="match status" value="4"/>
</dbReference>
<gene>
    <name evidence="5" type="ORF">FQP85_08995</name>
</gene>
<evidence type="ECO:0000259" key="3">
    <source>
        <dbReference type="PROSITE" id="PS50883"/>
    </source>
</evidence>
<evidence type="ECO:0000259" key="2">
    <source>
        <dbReference type="PROSITE" id="PS50113"/>
    </source>
</evidence>
<dbReference type="InterPro" id="IPR013656">
    <property type="entry name" value="PAS_4"/>
</dbReference>
<dbReference type="Proteomes" id="UP000317938">
    <property type="component" value="Unassembled WGS sequence"/>
</dbReference>
<feature type="domain" description="PAS" evidence="1">
    <location>
        <begin position="413"/>
        <end position="486"/>
    </location>
</feature>
<dbReference type="Gene3D" id="3.30.450.20">
    <property type="entry name" value="PAS domain"/>
    <property type="match status" value="4"/>
</dbReference>
<feature type="domain" description="PAC" evidence="2">
    <location>
        <begin position="490"/>
        <end position="543"/>
    </location>
</feature>
<organism evidence="5 6">
    <name type="scientific">Pseudoalteromonas neustonica</name>
    <dbReference type="NCBI Taxonomy" id="1840331"/>
    <lineage>
        <taxon>Bacteria</taxon>
        <taxon>Pseudomonadati</taxon>
        <taxon>Pseudomonadota</taxon>
        <taxon>Gammaproteobacteria</taxon>
        <taxon>Alteromonadales</taxon>
        <taxon>Pseudoalteromonadaceae</taxon>
        <taxon>Pseudoalteromonas</taxon>
    </lineage>
</organism>
<proteinExistence type="predicted"/>
<feature type="domain" description="PAC" evidence="2">
    <location>
        <begin position="358"/>
        <end position="412"/>
    </location>
</feature>
<dbReference type="InterPro" id="IPR029787">
    <property type="entry name" value="Nucleotide_cyclase"/>
</dbReference>
<dbReference type="InterPro" id="IPR000014">
    <property type="entry name" value="PAS"/>
</dbReference>
<dbReference type="PROSITE" id="PS50112">
    <property type="entry name" value="PAS"/>
    <property type="match status" value="3"/>
</dbReference>
<dbReference type="SMART" id="SM00091">
    <property type="entry name" value="PAS"/>
    <property type="match status" value="4"/>
</dbReference>
<dbReference type="InterPro" id="IPR001633">
    <property type="entry name" value="EAL_dom"/>
</dbReference>
<dbReference type="InterPro" id="IPR000160">
    <property type="entry name" value="GGDEF_dom"/>
</dbReference>
<keyword evidence="6" id="KW-1185">Reference proteome</keyword>
<dbReference type="CDD" id="cd01948">
    <property type="entry name" value="EAL"/>
    <property type="match status" value="1"/>
</dbReference>
<comment type="caution">
    <text evidence="5">The sequence shown here is derived from an EMBL/GenBank/DDBJ whole genome shotgun (WGS) entry which is preliminary data.</text>
</comment>
<dbReference type="PANTHER" id="PTHR44757:SF2">
    <property type="entry name" value="BIOFILM ARCHITECTURE MAINTENANCE PROTEIN MBAA"/>
    <property type="match status" value="1"/>
</dbReference>
<dbReference type="SMART" id="SM00065">
    <property type="entry name" value="GAF"/>
    <property type="match status" value="1"/>
</dbReference>
<dbReference type="InterPro" id="IPR029016">
    <property type="entry name" value="GAF-like_dom_sf"/>
</dbReference>
<dbReference type="EMBL" id="VNFF01000007">
    <property type="protein sequence ID" value="TVU83898.1"/>
    <property type="molecule type" value="Genomic_DNA"/>
</dbReference>
<dbReference type="Gene3D" id="3.30.70.270">
    <property type="match status" value="1"/>
</dbReference>
<dbReference type="RefSeq" id="WP_145236819.1">
    <property type="nucleotide sequence ID" value="NZ_VNFF01000007.1"/>
</dbReference>
<dbReference type="NCBIfam" id="TIGR00254">
    <property type="entry name" value="GGDEF"/>
    <property type="match status" value="1"/>
</dbReference>
<evidence type="ECO:0000313" key="6">
    <source>
        <dbReference type="Proteomes" id="UP000317938"/>
    </source>
</evidence>
<dbReference type="Pfam" id="PF08448">
    <property type="entry name" value="PAS_4"/>
    <property type="match status" value="1"/>
</dbReference>
<accession>A0ABY3FEL3</accession>
<dbReference type="InterPro" id="IPR052155">
    <property type="entry name" value="Biofilm_reg_signaling"/>
</dbReference>
<dbReference type="InterPro" id="IPR001610">
    <property type="entry name" value="PAC"/>
</dbReference>
<dbReference type="PROSITE" id="PS50883">
    <property type="entry name" value="EAL"/>
    <property type="match status" value="1"/>
</dbReference>
<dbReference type="Pfam" id="PF08447">
    <property type="entry name" value="PAS_3"/>
    <property type="match status" value="1"/>
</dbReference>
<dbReference type="SMART" id="SM00052">
    <property type="entry name" value="EAL"/>
    <property type="match status" value="1"/>
</dbReference>
<dbReference type="InterPro" id="IPR043128">
    <property type="entry name" value="Rev_trsase/Diguanyl_cyclase"/>
</dbReference>
<evidence type="ECO:0000313" key="5">
    <source>
        <dbReference type="EMBL" id="TVU83898.1"/>
    </source>
</evidence>
<dbReference type="InterPro" id="IPR003018">
    <property type="entry name" value="GAF"/>
</dbReference>
<dbReference type="Gene3D" id="3.20.20.450">
    <property type="entry name" value="EAL domain"/>
    <property type="match status" value="1"/>
</dbReference>
<evidence type="ECO:0000259" key="4">
    <source>
        <dbReference type="PROSITE" id="PS50887"/>
    </source>
</evidence>
<feature type="domain" description="GGDEF" evidence="4">
    <location>
        <begin position="703"/>
        <end position="841"/>
    </location>
</feature>
<evidence type="ECO:0000259" key="1">
    <source>
        <dbReference type="PROSITE" id="PS50112"/>
    </source>
</evidence>
<dbReference type="InterPro" id="IPR035919">
    <property type="entry name" value="EAL_sf"/>
</dbReference>
<dbReference type="SUPFAM" id="SSF141868">
    <property type="entry name" value="EAL domain-like"/>
    <property type="match status" value="1"/>
</dbReference>